<evidence type="ECO:0000313" key="2">
    <source>
        <dbReference type="EMBL" id="UOQ58555.1"/>
    </source>
</evidence>
<dbReference type="SUPFAM" id="SSF81296">
    <property type="entry name" value="E set domains"/>
    <property type="match status" value="1"/>
</dbReference>
<sequence length="252" mass="25979">MNARVPLPAGHSLGKSFEHGLDINLGLPGSPEWQSVRRMSAWAPTYPETTEAVTSYDDLGASNEDVTGRSFATAFTVQANRSLTTGLYLPEVEVLLAASRAKGEAAVVDVRWYHKPEFGTPNPTDAGRANCRVSVSRQNTGDAQNEILAVTLTGKGEFEKIPNPFTGWGATVPVLAGLTPAGAGTGDLVVLNGAGLLGATSITVDGDPAEDMVVISASSVAFILPVGDAGDVPIIVTTAAGSSAPLTYTRGA</sequence>
<accession>A0ABY4FQK7</accession>
<dbReference type="EMBL" id="CP095045">
    <property type="protein sequence ID" value="UOQ58555.1"/>
    <property type="molecule type" value="Genomic_DNA"/>
</dbReference>
<dbReference type="InterPro" id="IPR002909">
    <property type="entry name" value="IPT_dom"/>
</dbReference>
<evidence type="ECO:0000313" key="3">
    <source>
        <dbReference type="Proteomes" id="UP000831786"/>
    </source>
</evidence>
<gene>
    <name evidence="2" type="ORF">MUN78_06955</name>
</gene>
<organism evidence="2 3">
    <name type="scientific">Leucobacter allii</name>
    <dbReference type="NCBI Taxonomy" id="2932247"/>
    <lineage>
        <taxon>Bacteria</taxon>
        <taxon>Bacillati</taxon>
        <taxon>Actinomycetota</taxon>
        <taxon>Actinomycetes</taxon>
        <taxon>Micrococcales</taxon>
        <taxon>Microbacteriaceae</taxon>
        <taxon>Leucobacter</taxon>
    </lineage>
</organism>
<dbReference type="NCBIfam" id="NF047353">
    <property type="entry name" value="tube_lmo2291"/>
    <property type="match status" value="1"/>
</dbReference>
<dbReference type="InterPro" id="IPR014756">
    <property type="entry name" value="Ig_E-set"/>
</dbReference>
<proteinExistence type="predicted"/>
<name>A0ABY4FQK7_9MICO</name>
<keyword evidence="3" id="KW-1185">Reference proteome</keyword>
<evidence type="ECO:0000259" key="1">
    <source>
        <dbReference type="Pfam" id="PF01833"/>
    </source>
</evidence>
<dbReference type="InterPro" id="IPR013783">
    <property type="entry name" value="Ig-like_fold"/>
</dbReference>
<feature type="domain" description="IPT/TIG" evidence="1">
    <location>
        <begin position="176"/>
        <end position="249"/>
    </location>
</feature>
<reference evidence="2 3" key="1">
    <citation type="submission" date="2022-04" db="EMBL/GenBank/DDBJ databases">
        <title>Leucobacter sp. isolated from rhizosphere of garlic.</title>
        <authorList>
            <person name="Won M."/>
            <person name="Lee C.-M."/>
            <person name="Woen H.-Y."/>
            <person name="Kwon S.-W."/>
        </authorList>
    </citation>
    <scope>NUCLEOTIDE SEQUENCE [LARGE SCALE GENOMIC DNA]</scope>
    <source>
        <strain evidence="2 3">H21R-40</strain>
    </source>
</reference>
<protein>
    <submittedName>
        <fullName evidence="2">IPT/TIG domain-containing protein</fullName>
    </submittedName>
</protein>
<dbReference type="Gene3D" id="2.60.40.10">
    <property type="entry name" value="Immunoglobulins"/>
    <property type="match status" value="1"/>
</dbReference>
<dbReference type="RefSeq" id="WP_244729597.1">
    <property type="nucleotide sequence ID" value="NZ_CP095045.1"/>
</dbReference>
<dbReference type="Proteomes" id="UP000831786">
    <property type="component" value="Chromosome"/>
</dbReference>
<dbReference type="Pfam" id="PF01833">
    <property type="entry name" value="TIG"/>
    <property type="match status" value="1"/>
</dbReference>